<evidence type="ECO:0000313" key="3">
    <source>
        <dbReference type="Proteomes" id="UP001430919"/>
    </source>
</evidence>
<comment type="caution">
    <text evidence="2">The sequence shown here is derived from an EMBL/GenBank/DDBJ whole genome shotgun (WGS) entry which is preliminary data.</text>
</comment>
<gene>
    <name evidence="2" type="ORF">LNQ49_12835</name>
</gene>
<keyword evidence="1" id="KW-0812">Transmembrane</keyword>
<keyword evidence="1" id="KW-1133">Transmembrane helix</keyword>
<organism evidence="2 3">
    <name type="scientific">Flavobacterium pisciphilum</name>
    <dbReference type="NCBI Taxonomy" id="2893755"/>
    <lineage>
        <taxon>Bacteria</taxon>
        <taxon>Pseudomonadati</taxon>
        <taxon>Bacteroidota</taxon>
        <taxon>Flavobacteriia</taxon>
        <taxon>Flavobacteriales</taxon>
        <taxon>Flavobacteriaceae</taxon>
        <taxon>Flavobacterium</taxon>
    </lineage>
</organism>
<dbReference type="EMBL" id="JAJJMO010000001">
    <property type="protein sequence ID" value="MCC9072469.1"/>
    <property type="molecule type" value="Genomic_DNA"/>
</dbReference>
<protein>
    <submittedName>
        <fullName evidence="2">Uncharacterized protein</fullName>
    </submittedName>
</protein>
<dbReference type="RefSeq" id="WP_229989302.1">
    <property type="nucleotide sequence ID" value="NZ_JAJJMO010000001.1"/>
</dbReference>
<name>A0ABS8MUP1_9FLAO</name>
<keyword evidence="3" id="KW-1185">Reference proteome</keyword>
<reference evidence="2" key="1">
    <citation type="submission" date="2021-11" db="EMBL/GenBank/DDBJ databases">
        <title>Description of novel Flavobacterium species.</title>
        <authorList>
            <person name="Saticioglu I.B."/>
            <person name="Ay H."/>
            <person name="Altun S."/>
            <person name="Duman M."/>
        </authorList>
    </citation>
    <scope>NUCLEOTIDE SEQUENCE</scope>
    <source>
        <strain evidence="2">F-65</strain>
    </source>
</reference>
<dbReference type="Proteomes" id="UP001430919">
    <property type="component" value="Unassembled WGS sequence"/>
</dbReference>
<evidence type="ECO:0000313" key="2">
    <source>
        <dbReference type="EMBL" id="MCC9072469.1"/>
    </source>
</evidence>
<feature type="transmembrane region" description="Helical" evidence="1">
    <location>
        <begin position="21"/>
        <end position="39"/>
    </location>
</feature>
<proteinExistence type="predicted"/>
<evidence type="ECO:0000256" key="1">
    <source>
        <dbReference type="SAM" id="Phobius"/>
    </source>
</evidence>
<keyword evidence="1" id="KW-0472">Membrane</keyword>
<sequence>MEQITKILIEAEKEQSFLKGLFFGFLCGMIFVLVLFLIFDKNLQHLAL</sequence>
<accession>A0ABS8MUP1</accession>